<dbReference type="AlphaFoldDB" id="A0A8J2YUG6"/>
<dbReference type="InterPro" id="IPR029787">
    <property type="entry name" value="Nucleotide_cyclase"/>
</dbReference>
<dbReference type="Gene3D" id="3.30.70.270">
    <property type="match status" value="1"/>
</dbReference>
<dbReference type="PANTHER" id="PTHR45138:SF9">
    <property type="entry name" value="DIGUANYLATE CYCLASE DGCM-RELATED"/>
    <property type="match status" value="1"/>
</dbReference>
<dbReference type="EC" id="2.7.7.65" evidence="1"/>
<keyword evidence="6" id="KW-1185">Reference proteome</keyword>
<dbReference type="CDD" id="cd01949">
    <property type="entry name" value="GGDEF"/>
    <property type="match status" value="1"/>
</dbReference>
<feature type="domain" description="GGDEF" evidence="4">
    <location>
        <begin position="187"/>
        <end position="322"/>
    </location>
</feature>
<evidence type="ECO:0000256" key="1">
    <source>
        <dbReference type="ARBA" id="ARBA00012528"/>
    </source>
</evidence>
<dbReference type="InterPro" id="IPR000160">
    <property type="entry name" value="GGDEF_dom"/>
</dbReference>
<dbReference type="GO" id="GO:0052621">
    <property type="term" value="F:diguanylate cyclase activity"/>
    <property type="evidence" value="ECO:0007669"/>
    <property type="project" value="UniProtKB-EC"/>
</dbReference>
<proteinExistence type="predicted"/>
<evidence type="ECO:0000256" key="2">
    <source>
        <dbReference type="ARBA" id="ARBA00034247"/>
    </source>
</evidence>
<dbReference type="EMBL" id="BMJQ01000007">
    <property type="protein sequence ID" value="GGF22600.1"/>
    <property type="molecule type" value="Genomic_DNA"/>
</dbReference>
<reference evidence="5" key="2">
    <citation type="submission" date="2020-09" db="EMBL/GenBank/DDBJ databases">
        <authorList>
            <person name="Sun Q."/>
            <person name="Zhou Y."/>
        </authorList>
    </citation>
    <scope>NUCLEOTIDE SEQUENCE</scope>
    <source>
        <strain evidence="5">CGMCC 1.15725</strain>
    </source>
</reference>
<dbReference type="PANTHER" id="PTHR45138">
    <property type="entry name" value="REGULATORY COMPONENTS OF SENSORY TRANSDUCTION SYSTEM"/>
    <property type="match status" value="1"/>
</dbReference>
<protein>
    <recommendedName>
        <fullName evidence="1">diguanylate cyclase</fullName>
        <ecNumber evidence="1">2.7.7.65</ecNumber>
    </recommendedName>
</protein>
<feature type="coiled-coil region" evidence="3">
    <location>
        <begin position="115"/>
        <end position="156"/>
    </location>
</feature>
<name>A0A8J2YUG6_9PROT</name>
<dbReference type="InterPro" id="IPR050469">
    <property type="entry name" value="Diguanylate_Cyclase"/>
</dbReference>
<organism evidence="5 6">
    <name type="scientific">Aliidongia dinghuensis</name>
    <dbReference type="NCBI Taxonomy" id="1867774"/>
    <lineage>
        <taxon>Bacteria</taxon>
        <taxon>Pseudomonadati</taxon>
        <taxon>Pseudomonadota</taxon>
        <taxon>Alphaproteobacteria</taxon>
        <taxon>Rhodospirillales</taxon>
        <taxon>Dongiaceae</taxon>
        <taxon>Aliidongia</taxon>
    </lineage>
</organism>
<dbReference type="GO" id="GO:0043709">
    <property type="term" value="P:cell adhesion involved in single-species biofilm formation"/>
    <property type="evidence" value="ECO:0007669"/>
    <property type="project" value="TreeGrafter"/>
</dbReference>
<dbReference type="GO" id="GO:0005886">
    <property type="term" value="C:plasma membrane"/>
    <property type="evidence" value="ECO:0007669"/>
    <property type="project" value="TreeGrafter"/>
</dbReference>
<dbReference type="SMART" id="SM00267">
    <property type="entry name" value="GGDEF"/>
    <property type="match status" value="1"/>
</dbReference>
<dbReference type="FunFam" id="3.30.70.270:FF:000001">
    <property type="entry name" value="Diguanylate cyclase domain protein"/>
    <property type="match status" value="1"/>
</dbReference>
<sequence length="338" mass="37535">MHGRGIKSTPENFTVWYGYAADAPPAARRAIEILISNNQEFTPEVMADLYERFYGGMKHTERIRVLAQQIDDAMAGVLSTLGNAGEGVRQYGEALGQTARELFADNPLENVRAIIRQVMDETRDMIERAEVLERQLSKTTEEIGELRKQVEDASREAQTDALTGIGNRKGFDTQLKLCMQEAMEQGTDLALLLIDIDHFKNFNDTYGHQFGDLVLKLVAKYMVEGIKGRDLAARYGGEEFAILLPGTSLRAAAVVAEHLRLTIGGKAIVNRETKKNFGTVTISVGLSLYRLGEPPYVFIERADAALYQAKQSGRNRVATEDELAEVISEPPLPIEQDI</sequence>
<evidence type="ECO:0000313" key="5">
    <source>
        <dbReference type="EMBL" id="GGF22600.1"/>
    </source>
</evidence>
<dbReference type="PROSITE" id="PS50887">
    <property type="entry name" value="GGDEF"/>
    <property type="match status" value="1"/>
</dbReference>
<evidence type="ECO:0000259" key="4">
    <source>
        <dbReference type="PROSITE" id="PS50887"/>
    </source>
</evidence>
<evidence type="ECO:0000256" key="3">
    <source>
        <dbReference type="SAM" id="Coils"/>
    </source>
</evidence>
<comment type="caution">
    <text evidence="5">The sequence shown here is derived from an EMBL/GenBank/DDBJ whole genome shotgun (WGS) entry which is preliminary data.</text>
</comment>
<dbReference type="SUPFAM" id="SSF55073">
    <property type="entry name" value="Nucleotide cyclase"/>
    <property type="match status" value="1"/>
</dbReference>
<gene>
    <name evidence="5" type="ORF">GCM10011611_30840</name>
</gene>
<dbReference type="InterPro" id="IPR043128">
    <property type="entry name" value="Rev_trsase/Diguanyl_cyclase"/>
</dbReference>
<dbReference type="NCBIfam" id="TIGR00254">
    <property type="entry name" value="GGDEF"/>
    <property type="match status" value="1"/>
</dbReference>
<dbReference type="Pfam" id="PF00990">
    <property type="entry name" value="GGDEF"/>
    <property type="match status" value="1"/>
</dbReference>
<comment type="catalytic activity">
    <reaction evidence="2">
        <text>2 GTP = 3',3'-c-di-GMP + 2 diphosphate</text>
        <dbReference type="Rhea" id="RHEA:24898"/>
        <dbReference type="ChEBI" id="CHEBI:33019"/>
        <dbReference type="ChEBI" id="CHEBI:37565"/>
        <dbReference type="ChEBI" id="CHEBI:58805"/>
        <dbReference type="EC" id="2.7.7.65"/>
    </reaction>
</comment>
<dbReference type="Proteomes" id="UP000646365">
    <property type="component" value="Unassembled WGS sequence"/>
</dbReference>
<reference evidence="5" key="1">
    <citation type="journal article" date="2014" name="Int. J. Syst. Evol. Microbiol.">
        <title>Complete genome sequence of Corynebacterium casei LMG S-19264T (=DSM 44701T), isolated from a smear-ripened cheese.</title>
        <authorList>
            <consortium name="US DOE Joint Genome Institute (JGI-PGF)"/>
            <person name="Walter F."/>
            <person name="Albersmeier A."/>
            <person name="Kalinowski J."/>
            <person name="Ruckert C."/>
        </authorList>
    </citation>
    <scope>NUCLEOTIDE SEQUENCE</scope>
    <source>
        <strain evidence="5">CGMCC 1.15725</strain>
    </source>
</reference>
<keyword evidence="3" id="KW-0175">Coiled coil</keyword>
<accession>A0A8J2YUG6</accession>
<dbReference type="GO" id="GO:1902201">
    <property type="term" value="P:negative regulation of bacterial-type flagellum-dependent cell motility"/>
    <property type="evidence" value="ECO:0007669"/>
    <property type="project" value="TreeGrafter"/>
</dbReference>
<evidence type="ECO:0000313" key="6">
    <source>
        <dbReference type="Proteomes" id="UP000646365"/>
    </source>
</evidence>